<dbReference type="InParanoid" id="A0A6P8TS05"/>
<evidence type="ECO:0000313" key="3">
    <source>
        <dbReference type="RefSeq" id="XP_034061050.1"/>
    </source>
</evidence>
<feature type="region of interest" description="Disordered" evidence="1">
    <location>
        <begin position="280"/>
        <end position="330"/>
    </location>
</feature>
<dbReference type="SUPFAM" id="SSF52266">
    <property type="entry name" value="SGNH hydrolase"/>
    <property type="match status" value="1"/>
</dbReference>
<dbReference type="RefSeq" id="XP_034061050.1">
    <property type="nucleotide sequence ID" value="XM_034205159.1"/>
</dbReference>
<reference evidence="3" key="1">
    <citation type="submission" date="2025-08" db="UniProtKB">
        <authorList>
            <consortium name="RefSeq"/>
        </authorList>
    </citation>
    <scope>IDENTIFICATION</scope>
</reference>
<dbReference type="CDD" id="cd00229">
    <property type="entry name" value="SGNH_hydrolase"/>
    <property type="match status" value="1"/>
</dbReference>
<dbReference type="Gene3D" id="3.40.50.1110">
    <property type="entry name" value="SGNH hydrolase"/>
    <property type="match status" value="1"/>
</dbReference>
<dbReference type="InterPro" id="IPR036514">
    <property type="entry name" value="SGNH_hydro_sf"/>
</dbReference>
<keyword evidence="2" id="KW-1185">Reference proteome</keyword>
<feature type="compositionally biased region" description="Pro residues" evidence="1">
    <location>
        <begin position="282"/>
        <end position="292"/>
    </location>
</feature>
<dbReference type="AlphaFoldDB" id="A0A6P8TS05"/>
<dbReference type="OrthoDB" id="8952497at2759"/>
<organism evidence="2 3">
    <name type="scientific">Gymnodraco acuticeps</name>
    <name type="common">Antarctic dragonfish</name>
    <dbReference type="NCBI Taxonomy" id="8218"/>
    <lineage>
        <taxon>Eukaryota</taxon>
        <taxon>Metazoa</taxon>
        <taxon>Chordata</taxon>
        <taxon>Craniata</taxon>
        <taxon>Vertebrata</taxon>
        <taxon>Euteleostomi</taxon>
        <taxon>Actinopterygii</taxon>
        <taxon>Neopterygii</taxon>
        <taxon>Teleostei</taxon>
        <taxon>Neoteleostei</taxon>
        <taxon>Acanthomorphata</taxon>
        <taxon>Eupercaria</taxon>
        <taxon>Perciformes</taxon>
        <taxon>Notothenioidei</taxon>
        <taxon>Bathydraconidae</taxon>
        <taxon>Gymnodraco</taxon>
    </lineage>
</organism>
<evidence type="ECO:0000256" key="1">
    <source>
        <dbReference type="SAM" id="MobiDB-lite"/>
    </source>
</evidence>
<dbReference type="Proteomes" id="UP000515161">
    <property type="component" value="Unplaced"/>
</dbReference>
<dbReference type="KEGG" id="gacu:117539128"/>
<accession>A0A6P8TS05</accession>
<dbReference type="GeneID" id="117539128"/>
<name>A0A6P8TS05_GYMAC</name>
<protein>
    <submittedName>
        <fullName evidence="3">Uncharacterized protein LOC117539128</fullName>
    </submittedName>
</protein>
<gene>
    <name evidence="3" type="primary">LOC117539128</name>
</gene>
<sequence length="364" mass="39774">MNEAPPPTLYPVLIIHPCAGTVKRRRRIYLRVSPINTHGPHSSLLLEMPRLKSYRRSQAAKKNWAVQKAQPAASSTCYGTGYRHEARTWPTSSLTDHPHQLVIPDRYPGEKFVLLVGDSHLRSVVDGFVEMPRGGLSFGLMATPGGGAQVLKSEFEGAVLPSTPDAVCVLAPGINLGKSRTPGAAGADFGSLLTRVLLSCPNVLVVDFPPRLDIAADDQNALRQEFRLVAARMGLQYFSIHNHFPANCHDLWAKDGIHLSDDAGMPLLLQLIWTATSLHLGSPPPPRGPAPGPDVKAEPEGQSWQLRHPEGEGHPEGPQQSVETNRRRRVQPQVMKECFIPLKRVRISTEDLAKVIKSGSITSS</sequence>
<evidence type="ECO:0000313" key="2">
    <source>
        <dbReference type="Proteomes" id="UP000515161"/>
    </source>
</evidence>
<proteinExistence type="predicted"/>